<dbReference type="AlphaFoldDB" id="A0A151P597"/>
<name>A0A151P597_ALLMI</name>
<evidence type="ECO:0000313" key="2">
    <source>
        <dbReference type="Proteomes" id="UP000050525"/>
    </source>
</evidence>
<sequence length="121" mass="13490">MLIIPMFIYVPVWTPVPTSLFLAMPWPGLGDNGTITLVPGPAFTHPCRLQPLGWNNSVTKIVEIAWCLGNVHSEVVFNVTELTVDQLLLLECVESTIISKVLRMVRKFLKGLCCLHAKCPF</sequence>
<dbReference type="EMBL" id="AKHW03000817">
    <property type="protein sequence ID" value="KYO44234.1"/>
    <property type="molecule type" value="Genomic_DNA"/>
</dbReference>
<protein>
    <submittedName>
        <fullName evidence="1">Uncharacterized protein</fullName>
    </submittedName>
</protein>
<reference evidence="1 2" key="1">
    <citation type="journal article" date="2012" name="Genome Biol.">
        <title>Sequencing three crocodilian genomes to illuminate the evolution of archosaurs and amniotes.</title>
        <authorList>
            <person name="St John J.A."/>
            <person name="Braun E.L."/>
            <person name="Isberg S.R."/>
            <person name="Miles L.G."/>
            <person name="Chong A.Y."/>
            <person name="Gongora J."/>
            <person name="Dalzell P."/>
            <person name="Moran C."/>
            <person name="Bed'hom B."/>
            <person name="Abzhanov A."/>
            <person name="Burgess S.C."/>
            <person name="Cooksey A.M."/>
            <person name="Castoe T.A."/>
            <person name="Crawford N.G."/>
            <person name="Densmore L.D."/>
            <person name="Drew J.C."/>
            <person name="Edwards S.V."/>
            <person name="Faircloth B.C."/>
            <person name="Fujita M.K."/>
            <person name="Greenwold M.J."/>
            <person name="Hoffmann F.G."/>
            <person name="Howard J.M."/>
            <person name="Iguchi T."/>
            <person name="Janes D.E."/>
            <person name="Khan S.Y."/>
            <person name="Kohno S."/>
            <person name="de Koning A.J."/>
            <person name="Lance S.L."/>
            <person name="McCarthy F.M."/>
            <person name="McCormack J.E."/>
            <person name="Merchant M.E."/>
            <person name="Peterson D.G."/>
            <person name="Pollock D.D."/>
            <person name="Pourmand N."/>
            <person name="Raney B.J."/>
            <person name="Roessler K.A."/>
            <person name="Sanford J.R."/>
            <person name="Sawyer R.H."/>
            <person name="Schmidt C.J."/>
            <person name="Triplett E.W."/>
            <person name="Tuberville T.D."/>
            <person name="Venegas-Anaya M."/>
            <person name="Howard J.T."/>
            <person name="Jarvis E.D."/>
            <person name="Guillette L.J.Jr."/>
            <person name="Glenn T.C."/>
            <person name="Green R.E."/>
            <person name="Ray D.A."/>
        </authorList>
    </citation>
    <scope>NUCLEOTIDE SEQUENCE [LARGE SCALE GENOMIC DNA]</scope>
    <source>
        <strain evidence="1">KSC_2009_1</strain>
    </source>
</reference>
<gene>
    <name evidence="1" type="ORF">Y1Q_0012027</name>
</gene>
<accession>A0A151P597</accession>
<organism evidence="1 2">
    <name type="scientific">Alligator mississippiensis</name>
    <name type="common">American alligator</name>
    <dbReference type="NCBI Taxonomy" id="8496"/>
    <lineage>
        <taxon>Eukaryota</taxon>
        <taxon>Metazoa</taxon>
        <taxon>Chordata</taxon>
        <taxon>Craniata</taxon>
        <taxon>Vertebrata</taxon>
        <taxon>Euteleostomi</taxon>
        <taxon>Archelosauria</taxon>
        <taxon>Archosauria</taxon>
        <taxon>Crocodylia</taxon>
        <taxon>Alligatoridae</taxon>
        <taxon>Alligatorinae</taxon>
        <taxon>Alligator</taxon>
    </lineage>
</organism>
<keyword evidence="2" id="KW-1185">Reference proteome</keyword>
<dbReference type="Proteomes" id="UP000050525">
    <property type="component" value="Unassembled WGS sequence"/>
</dbReference>
<evidence type="ECO:0000313" key="1">
    <source>
        <dbReference type="EMBL" id="KYO44234.1"/>
    </source>
</evidence>
<proteinExistence type="predicted"/>
<comment type="caution">
    <text evidence="1">The sequence shown here is derived from an EMBL/GenBank/DDBJ whole genome shotgun (WGS) entry which is preliminary data.</text>
</comment>